<evidence type="ECO:0000256" key="2">
    <source>
        <dbReference type="ARBA" id="ARBA00004236"/>
    </source>
</evidence>
<evidence type="ECO:0000256" key="14">
    <source>
        <dbReference type="SAM" id="Phobius"/>
    </source>
</evidence>
<evidence type="ECO:0000313" key="17">
    <source>
        <dbReference type="EMBL" id="RFS44558.1"/>
    </source>
</evidence>
<dbReference type="SMART" id="SM00387">
    <property type="entry name" value="HATPase_c"/>
    <property type="match status" value="1"/>
</dbReference>
<comment type="catalytic activity">
    <reaction evidence="1">
        <text>ATP + protein L-histidine = ADP + protein N-phospho-L-histidine.</text>
        <dbReference type="EC" id="2.7.13.3"/>
    </reaction>
</comment>
<evidence type="ECO:0000313" key="18">
    <source>
        <dbReference type="Proteomes" id="UP000262621"/>
    </source>
</evidence>
<dbReference type="InterPro" id="IPR036890">
    <property type="entry name" value="HATPase_C_sf"/>
</dbReference>
<evidence type="ECO:0000256" key="13">
    <source>
        <dbReference type="ARBA" id="ARBA00023136"/>
    </source>
</evidence>
<dbReference type="AlphaFoldDB" id="A0A372FV30"/>
<keyword evidence="8" id="KW-0547">Nucleotide-binding</keyword>
<dbReference type="GO" id="GO:0005886">
    <property type="term" value="C:plasma membrane"/>
    <property type="evidence" value="ECO:0007669"/>
    <property type="project" value="UniProtKB-SubCell"/>
</dbReference>
<dbReference type="PANTHER" id="PTHR43711">
    <property type="entry name" value="TWO-COMPONENT HISTIDINE KINASE"/>
    <property type="match status" value="1"/>
</dbReference>
<dbReference type="GO" id="GO:0005524">
    <property type="term" value="F:ATP binding"/>
    <property type="evidence" value="ECO:0007669"/>
    <property type="project" value="UniProtKB-KW"/>
</dbReference>
<keyword evidence="13 14" id="KW-0472">Membrane</keyword>
<dbReference type="SMART" id="SM00388">
    <property type="entry name" value="HisKA"/>
    <property type="match status" value="1"/>
</dbReference>
<evidence type="ECO:0000256" key="7">
    <source>
        <dbReference type="ARBA" id="ARBA00022692"/>
    </source>
</evidence>
<dbReference type="Pfam" id="PF00672">
    <property type="entry name" value="HAMP"/>
    <property type="match status" value="1"/>
</dbReference>
<keyword evidence="5" id="KW-0597">Phosphoprotein</keyword>
<dbReference type="InterPro" id="IPR004358">
    <property type="entry name" value="Sig_transdc_His_kin-like_C"/>
</dbReference>
<organism evidence="17 18">
    <name type="scientific">Micromonospora craniellae</name>
    <dbReference type="NCBI Taxonomy" id="2294034"/>
    <lineage>
        <taxon>Bacteria</taxon>
        <taxon>Bacillati</taxon>
        <taxon>Actinomycetota</taxon>
        <taxon>Actinomycetes</taxon>
        <taxon>Micromonosporales</taxon>
        <taxon>Micromonosporaceae</taxon>
        <taxon>Micromonospora</taxon>
    </lineage>
</organism>
<dbReference type="SUPFAM" id="SSF47384">
    <property type="entry name" value="Homodimeric domain of signal transducing histidine kinase"/>
    <property type="match status" value="1"/>
</dbReference>
<feature type="domain" description="HAMP" evidence="16">
    <location>
        <begin position="337"/>
        <end position="383"/>
    </location>
</feature>
<keyword evidence="18" id="KW-1185">Reference proteome</keyword>
<evidence type="ECO:0000256" key="3">
    <source>
        <dbReference type="ARBA" id="ARBA00012438"/>
    </source>
</evidence>
<dbReference type="OrthoDB" id="9786919at2"/>
<gene>
    <name evidence="17" type="ORF">D0Q02_21580</name>
</gene>
<evidence type="ECO:0000259" key="15">
    <source>
        <dbReference type="PROSITE" id="PS50109"/>
    </source>
</evidence>
<keyword evidence="12" id="KW-0902">Two-component regulatory system</keyword>
<dbReference type="EC" id="2.7.13.3" evidence="3"/>
<dbReference type="Proteomes" id="UP000262621">
    <property type="component" value="Unassembled WGS sequence"/>
</dbReference>
<evidence type="ECO:0000256" key="4">
    <source>
        <dbReference type="ARBA" id="ARBA00022475"/>
    </source>
</evidence>
<keyword evidence="11 14" id="KW-1133">Transmembrane helix</keyword>
<dbReference type="Pfam" id="PF02518">
    <property type="entry name" value="HATPase_c"/>
    <property type="match status" value="1"/>
</dbReference>
<keyword evidence="4" id="KW-1003">Cell membrane</keyword>
<feature type="domain" description="Histidine kinase" evidence="15">
    <location>
        <begin position="391"/>
        <end position="601"/>
    </location>
</feature>
<protein>
    <recommendedName>
        <fullName evidence="3">histidine kinase</fullName>
        <ecNumber evidence="3">2.7.13.3</ecNumber>
    </recommendedName>
</protein>
<feature type="transmembrane region" description="Helical" evidence="14">
    <location>
        <begin position="317"/>
        <end position="336"/>
    </location>
</feature>
<evidence type="ECO:0000256" key="9">
    <source>
        <dbReference type="ARBA" id="ARBA00022777"/>
    </source>
</evidence>
<dbReference type="InterPro" id="IPR003660">
    <property type="entry name" value="HAMP_dom"/>
</dbReference>
<dbReference type="PRINTS" id="PR00344">
    <property type="entry name" value="BCTRLSENSOR"/>
</dbReference>
<dbReference type="Gene3D" id="6.10.340.10">
    <property type="match status" value="1"/>
</dbReference>
<keyword evidence="10" id="KW-0067">ATP-binding</keyword>
<dbReference type="EMBL" id="QVFU01000028">
    <property type="protein sequence ID" value="RFS44558.1"/>
    <property type="molecule type" value="Genomic_DNA"/>
</dbReference>
<comment type="caution">
    <text evidence="17">The sequence shown here is derived from an EMBL/GenBank/DDBJ whole genome shotgun (WGS) entry which is preliminary data.</text>
</comment>
<dbReference type="Gene3D" id="3.30.565.10">
    <property type="entry name" value="Histidine kinase-like ATPase, C-terminal domain"/>
    <property type="match status" value="1"/>
</dbReference>
<dbReference type="GO" id="GO:0000155">
    <property type="term" value="F:phosphorelay sensor kinase activity"/>
    <property type="evidence" value="ECO:0007669"/>
    <property type="project" value="InterPro"/>
</dbReference>
<dbReference type="CDD" id="cd06225">
    <property type="entry name" value="HAMP"/>
    <property type="match status" value="1"/>
</dbReference>
<accession>A0A372FV30</accession>
<dbReference type="Pfam" id="PF00512">
    <property type="entry name" value="HisKA"/>
    <property type="match status" value="1"/>
</dbReference>
<feature type="transmembrane region" description="Helical" evidence="14">
    <location>
        <begin position="14"/>
        <end position="37"/>
    </location>
</feature>
<evidence type="ECO:0000256" key="12">
    <source>
        <dbReference type="ARBA" id="ARBA00023012"/>
    </source>
</evidence>
<evidence type="ECO:0000256" key="11">
    <source>
        <dbReference type="ARBA" id="ARBA00022989"/>
    </source>
</evidence>
<comment type="subcellular location">
    <subcellularLocation>
        <location evidence="2">Cell membrane</location>
    </subcellularLocation>
</comment>
<reference evidence="17 18" key="1">
    <citation type="submission" date="2018-08" db="EMBL/GenBank/DDBJ databases">
        <title>Verrucosispora craniellae sp. nov., isolated from a marine sponge in the South China Sea.</title>
        <authorList>
            <person name="Li L."/>
            <person name="Lin H.W."/>
        </authorList>
    </citation>
    <scope>NUCLEOTIDE SEQUENCE [LARGE SCALE GENOMIC DNA]</scope>
    <source>
        <strain evidence="17 18">LHW63014</strain>
    </source>
</reference>
<dbReference type="InterPro" id="IPR050736">
    <property type="entry name" value="Sensor_HK_Regulatory"/>
</dbReference>
<name>A0A372FV30_9ACTN</name>
<keyword evidence="6" id="KW-0808">Transferase</keyword>
<dbReference type="FunFam" id="3.30.565.10:FF:000023">
    <property type="entry name" value="PAS domain-containing sensor histidine kinase"/>
    <property type="match status" value="1"/>
</dbReference>
<evidence type="ECO:0000256" key="8">
    <source>
        <dbReference type="ARBA" id="ARBA00022741"/>
    </source>
</evidence>
<evidence type="ECO:0000259" key="16">
    <source>
        <dbReference type="PROSITE" id="PS50885"/>
    </source>
</evidence>
<keyword evidence="9 17" id="KW-0418">Kinase</keyword>
<dbReference type="InterPro" id="IPR036097">
    <property type="entry name" value="HisK_dim/P_sf"/>
</dbReference>
<dbReference type="CDD" id="cd00082">
    <property type="entry name" value="HisKA"/>
    <property type="match status" value="1"/>
</dbReference>
<keyword evidence="7 14" id="KW-0812">Transmembrane</keyword>
<dbReference type="InterPro" id="IPR005467">
    <property type="entry name" value="His_kinase_dom"/>
</dbReference>
<dbReference type="PROSITE" id="PS50109">
    <property type="entry name" value="HIS_KIN"/>
    <property type="match status" value="1"/>
</dbReference>
<dbReference type="PROSITE" id="PS50885">
    <property type="entry name" value="HAMP"/>
    <property type="match status" value="1"/>
</dbReference>
<dbReference type="InterPro" id="IPR003661">
    <property type="entry name" value="HisK_dim/P_dom"/>
</dbReference>
<sequence length="607" mass="65347">MPVSARRVPIRHSLVTRLLVTSVLIAIAAITSTAWLATRTATRAISQEQGRSLAENTEVYNELIGYAATHPDWSVVSPLIEQRAAGLDRRITLMTDDRTIVADTLDGPSLDSARPAAVVDPLNLDLGLTGGTDRIDPRAVGPFRLPDDVSDELLARAKEQLACLRGSRLDGEIEPLPDGRFTVVLTTPDPRGSAGRCEAKPETASAAEEKALRSLGRLAGKCLDLDEDEGLEILPDFSAYLTNTWVDERSVRPALRETFRVDVDADEAARISECVEKSRRSMLQPHVAPAVLLFITAPDSGADQTTFTLSGENTVRIVTVTGAVLVATIIVTVLVGRRLVRPLRTLTDAVDRQRPAPVSAPDEIGRLARALNDSIHRRDRAEAQRRAMVSDVAHELRTPLTNIRSWLEAAQDDLAPTDAQLLGLLHEEAVLLQHIIDDLADLAAADAGTLRIHPEPTYVRDVVTQVVDSHRGTAQAAGIALTMQIEDDPVLPADAVRLRQIVGNLVSNAIRYTPPGGSVTVVAQGTTIAVRDTGVGIEAEHLPKIFDRFWRADGSRTRATGGSGLGLAITQHLVRAHGGTIDVQSTLGQGSLFTVRLPDTPTGPRQA</sequence>
<evidence type="ECO:0000256" key="6">
    <source>
        <dbReference type="ARBA" id="ARBA00022679"/>
    </source>
</evidence>
<dbReference type="SUPFAM" id="SSF55874">
    <property type="entry name" value="ATPase domain of HSP90 chaperone/DNA topoisomerase II/histidine kinase"/>
    <property type="match status" value="1"/>
</dbReference>
<evidence type="ECO:0000256" key="1">
    <source>
        <dbReference type="ARBA" id="ARBA00000085"/>
    </source>
</evidence>
<proteinExistence type="predicted"/>
<dbReference type="CDD" id="cd16922">
    <property type="entry name" value="HATPase_EvgS-ArcB-TorS-like"/>
    <property type="match status" value="1"/>
</dbReference>
<dbReference type="InterPro" id="IPR003594">
    <property type="entry name" value="HATPase_dom"/>
</dbReference>
<evidence type="ECO:0000256" key="10">
    <source>
        <dbReference type="ARBA" id="ARBA00022840"/>
    </source>
</evidence>
<dbReference type="PANTHER" id="PTHR43711:SF1">
    <property type="entry name" value="HISTIDINE KINASE 1"/>
    <property type="match status" value="1"/>
</dbReference>
<evidence type="ECO:0000256" key="5">
    <source>
        <dbReference type="ARBA" id="ARBA00022553"/>
    </source>
</evidence>
<dbReference type="Gene3D" id="1.10.287.130">
    <property type="match status" value="1"/>
</dbReference>